<evidence type="ECO:0000256" key="3">
    <source>
        <dbReference type="SAM" id="MobiDB-lite"/>
    </source>
</evidence>
<proteinExistence type="inferred from homology"/>
<name>A0ABP0RW83_9DINO</name>
<dbReference type="EMBL" id="CAXAMN010026584">
    <property type="protein sequence ID" value="CAK9104239.1"/>
    <property type="molecule type" value="Genomic_DNA"/>
</dbReference>
<gene>
    <name evidence="6" type="ORF">CCMP2556_LOCUS48884</name>
</gene>
<keyword evidence="7" id="KW-1185">Reference proteome</keyword>
<feature type="domain" description="Ubiquitin fusion degradation protein UFD1 N-terminal subdomain 1" evidence="4">
    <location>
        <begin position="552"/>
        <end position="647"/>
    </location>
</feature>
<reference evidence="6 7" key="1">
    <citation type="submission" date="2024-02" db="EMBL/GenBank/DDBJ databases">
        <authorList>
            <person name="Chen Y."/>
            <person name="Shah S."/>
            <person name="Dougan E. K."/>
            <person name="Thang M."/>
            <person name="Chan C."/>
        </authorList>
    </citation>
    <scope>NUCLEOTIDE SEQUENCE [LARGE SCALE GENOMIC DNA]</scope>
</reference>
<feature type="region of interest" description="Disordered" evidence="3">
    <location>
        <begin position="723"/>
        <end position="793"/>
    </location>
</feature>
<dbReference type="Pfam" id="PF24842">
    <property type="entry name" value="UFD1_N2"/>
    <property type="match status" value="1"/>
</dbReference>
<accession>A0ABP0RW83</accession>
<evidence type="ECO:0000256" key="1">
    <source>
        <dbReference type="ARBA" id="ARBA00006043"/>
    </source>
</evidence>
<evidence type="ECO:0000313" key="6">
    <source>
        <dbReference type="EMBL" id="CAK9104239.1"/>
    </source>
</evidence>
<feature type="compositionally biased region" description="Acidic residues" evidence="3">
    <location>
        <begin position="745"/>
        <end position="754"/>
    </location>
</feature>
<protein>
    <submittedName>
        <fullName evidence="6">Uncharacterized protein</fullName>
    </submittedName>
</protein>
<evidence type="ECO:0000259" key="5">
    <source>
        <dbReference type="Pfam" id="PF24842"/>
    </source>
</evidence>
<dbReference type="PANTHER" id="PTHR12555:SF13">
    <property type="entry name" value="UBIQUITIN RECOGNITION FACTOR IN ER-ASSOCIATED DEGRADATION PROTEIN 1"/>
    <property type="match status" value="1"/>
</dbReference>
<feature type="domain" description="Ubiquitin fusion degradation protein UFD1 N-terminal subdomain 2" evidence="5">
    <location>
        <begin position="648"/>
        <end position="723"/>
    </location>
</feature>
<keyword evidence="2" id="KW-0833">Ubl conjugation pathway</keyword>
<dbReference type="InterPro" id="IPR055418">
    <property type="entry name" value="UFD1_N2"/>
</dbReference>
<dbReference type="Proteomes" id="UP001642484">
    <property type="component" value="Unassembled WGS sequence"/>
</dbReference>
<dbReference type="Pfam" id="PF03152">
    <property type="entry name" value="UFD1_N1"/>
    <property type="match status" value="1"/>
</dbReference>
<dbReference type="InterPro" id="IPR055417">
    <property type="entry name" value="UFD1_N1"/>
</dbReference>
<comment type="similarity">
    <text evidence="1">Belongs to the UFD1 family.</text>
</comment>
<organism evidence="6 7">
    <name type="scientific">Durusdinium trenchii</name>
    <dbReference type="NCBI Taxonomy" id="1381693"/>
    <lineage>
        <taxon>Eukaryota</taxon>
        <taxon>Sar</taxon>
        <taxon>Alveolata</taxon>
        <taxon>Dinophyceae</taxon>
        <taxon>Suessiales</taxon>
        <taxon>Symbiodiniaceae</taxon>
        <taxon>Durusdinium</taxon>
    </lineage>
</organism>
<sequence>MVILIHHDVTSPHITWLNILAETQEDEACQKLIEDLLSYAIYAVAKNEADIRDTLRNRIKVQAWPLDEKGAVEVDLLWPGAGYNSVACAGSFEVLAVLEKKGLFKLKDIMGASGGATSALLALADPQQSSRTMLTFYMVYAKWAAETPRSTMRQIWQTTPLWREIYRHAIQEDEAFERVKNRGYVALACGRTLFQWNWVLHHFSDREQCIQAYEASGEASLRGALAGRELPGLQRLGKCCDGGGILPFPGFYGSAPHCTLESIEDLFRKGVDDTIRMFCDSYDLCKFKTLQYGGTMMSYSKDICWEGNSSSGLRASARFLHVEKDEEQDEAHLEGVECITLRLEGKLFAEDVMPCCDGRVDCFRRNHHSLAAYAYDPDVLSLPSTQSLASFVSTNIGTAAPWRISTGHIALQSVSLTAKLCRVFRAQRCPVPQVSQWLLTLLSNGLTPFWLPYALVTLEPWPEAEVHFVVCIGAKGALGAKEQLEAGGAAEEGEPVARQVAGGTAGTCFPKYEAPALPCSAAASLAERAGAQVASSEVASQVGVSERSLRRFDHQYQVFPVTFMGKEELEKGNKIILPQSALDHLARLNISWPMLFEMTNPTTSRSTHGGVQEFIAEEGTCFLPYWMMQNLLLQEGDLVRICNTSLPKGSFVKLQPVHSDFLDIHNPRAVLENSLRNFATLTVGDCIVIDYNQRKYEIEIVECKPAKAISIIEADVNVDFAPPKDYKEPAPPAAAAVASTHLDTKEEEADAEMEEGPKLFGGSGQRVDGKPIKTPLASPASGPSPSPPDEEVLMPWIKRIPKGVKWTSPPYGYGAGHMTGAKG</sequence>
<dbReference type="PANTHER" id="PTHR12555">
    <property type="entry name" value="UBIQUITIN FUSION DEGRADATON PROTEIN 1"/>
    <property type="match status" value="1"/>
</dbReference>
<evidence type="ECO:0000313" key="7">
    <source>
        <dbReference type="Proteomes" id="UP001642484"/>
    </source>
</evidence>
<evidence type="ECO:0000256" key="2">
    <source>
        <dbReference type="ARBA" id="ARBA00022786"/>
    </source>
</evidence>
<comment type="caution">
    <text evidence="6">The sequence shown here is derived from an EMBL/GenBank/DDBJ whole genome shotgun (WGS) entry which is preliminary data.</text>
</comment>
<dbReference type="InterPro" id="IPR004854">
    <property type="entry name" value="Ufd1-like"/>
</dbReference>
<dbReference type="InterPro" id="IPR042299">
    <property type="entry name" value="Ufd1-like_Nn"/>
</dbReference>
<evidence type="ECO:0000259" key="4">
    <source>
        <dbReference type="Pfam" id="PF03152"/>
    </source>
</evidence>
<dbReference type="Gene3D" id="2.40.40.50">
    <property type="entry name" value="Ubiquitin fusion degradation protein UFD1, N-terminal domain"/>
    <property type="match status" value="1"/>
</dbReference>
<dbReference type="Gene3D" id="3.10.330.10">
    <property type="match status" value="1"/>
</dbReference>